<dbReference type="AlphaFoldDB" id="A0AAP0L1P1"/>
<name>A0AAP0L1P1_9MAGN</name>
<evidence type="ECO:0000313" key="2">
    <source>
        <dbReference type="EMBL" id="KAK9162661.1"/>
    </source>
</evidence>
<protein>
    <submittedName>
        <fullName evidence="2">Uncharacterized protein</fullName>
    </submittedName>
</protein>
<dbReference type="Proteomes" id="UP001420932">
    <property type="component" value="Unassembled WGS sequence"/>
</dbReference>
<evidence type="ECO:0000256" key="1">
    <source>
        <dbReference type="SAM" id="SignalP"/>
    </source>
</evidence>
<gene>
    <name evidence="2" type="ORF">Syun_003563</name>
</gene>
<accession>A0AAP0L1P1</accession>
<proteinExistence type="predicted"/>
<feature type="signal peptide" evidence="1">
    <location>
        <begin position="1"/>
        <end position="24"/>
    </location>
</feature>
<sequence length="124" mass="14177">MLSTMPPIAATLFFIFLISSPSLPLPPTTTTTTKKNITLLGDASIDDNQVITLTQQLNPLASEEHSTATRFHFLMQKQCSRFRHHPLLLLNHSLPFSPFRRRPRLLHRLRPSPIQHLSRLPRPP</sequence>
<keyword evidence="3" id="KW-1185">Reference proteome</keyword>
<reference evidence="2 3" key="1">
    <citation type="submission" date="2024-01" db="EMBL/GenBank/DDBJ databases">
        <title>Genome assemblies of Stephania.</title>
        <authorList>
            <person name="Yang L."/>
        </authorList>
    </citation>
    <scope>NUCLEOTIDE SEQUENCE [LARGE SCALE GENOMIC DNA]</scope>
    <source>
        <strain evidence="2">YNDBR</strain>
        <tissue evidence="2">Leaf</tissue>
    </source>
</reference>
<dbReference type="EMBL" id="JBBNAF010000002">
    <property type="protein sequence ID" value="KAK9162661.1"/>
    <property type="molecule type" value="Genomic_DNA"/>
</dbReference>
<comment type="caution">
    <text evidence="2">The sequence shown here is derived from an EMBL/GenBank/DDBJ whole genome shotgun (WGS) entry which is preliminary data.</text>
</comment>
<feature type="chain" id="PRO_5043029239" evidence="1">
    <location>
        <begin position="25"/>
        <end position="124"/>
    </location>
</feature>
<keyword evidence="1" id="KW-0732">Signal</keyword>
<organism evidence="2 3">
    <name type="scientific">Stephania yunnanensis</name>
    <dbReference type="NCBI Taxonomy" id="152371"/>
    <lineage>
        <taxon>Eukaryota</taxon>
        <taxon>Viridiplantae</taxon>
        <taxon>Streptophyta</taxon>
        <taxon>Embryophyta</taxon>
        <taxon>Tracheophyta</taxon>
        <taxon>Spermatophyta</taxon>
        <taxon>Magnoliopsida</taxon>
        <taxon>Ranunculales</taxon>
        <taxon>Menispermaceae</taxon>
        <taxon>Menispermoideae</taxon>
        <taxon>Cissampelideae</taxon>
        <taxon>Stephania</taxon>
    </lineage>
</organism>
<evidence type="ECO:0000313" key="3">
    <source>
        <dbReference type="Proteomes" id="UP001420932"/>
    </source>
</evidence>